<sequence length="267" mass="27851">MSAAHRLVLVSAGRASDAAFLAAADLAAIAADLDVPYRLVGGNAVTLLVAAHGVSDLVPGRETADADFGAAYPVVADPRLLAALRERGYRQQSGNRFLRTHTLGPTTGRAAPSWDLVIDVLAPSYVGRLLPNQPHGELVVDEVPGLNLALARDGTPVTVEVTLTSGHNVATALMLPDVVSAICLKAYAYAGRFTERDAVDLWRLLEAAYAAGITAATWPAGPTATEAAAVLRQHFGRPGAAGLARAGDSMRDRTRITALVTHVVGPR</sequence>
<dbReference type="RefSeq" id="WP_014375064.1">
    <property type="nucleotide sequence ID" value="NC_016943.1"/>
</dbReference>
<accession>H6RWV3</accession>
<proteinExistence type="predicted"/>
<dbReference type="HOGENOM" id="CLU_1040778_0_0_11"/>
<evidence type="ECO:0008006" key="3">
    <source>
        <dbReference type="Google" id="ProtNLM"/>
    </source>
</evidence>
<evidence type="ECO:0000313" key="1">
    <source>
        <dbReference type="EMBL" id="CCG02165.1"/>
    </source>
</evidence>
<dbReference type="Proteomes" id="UP000007517">
    <property type="component" value="Chromosome"/>
</dbReference>
<gene>
    <name evidence="1" type="ordered locus">BLASA_1224</name>
</gene>
<organism evidence="1 2">
    <name type="scientific">Blastococcus saxobsidens (strain DD2)</name>
    <dbReference type="NCBI Taxonomy" id="1146883"/>
    <lineage>
        <taxon>Bacteria</taxon>
        <taxon>Bacillati</taxon>
        <taxon>Actinomycetota</taxon>
        <taxon>Actinomycetes</taxon>
        <taxon>Geodermatophilales</taxon>
        <taxon>Geodermatophilaceae</taxon>
        <taxon>Blastococcus</taxon>
    </lineage>
</organism>
<dbReference type="STRING" id="1146883.BLASA_1224"/>
<dbReference type="EMBL" id="FO117623">
    <property type="protein sequence ID" value="CCG02165.1"/>
    <property type="molecule type" value="Genomic_DNA"/>
</dbReference>
<dbReference type="eggNOG" id="ENOG5032VVD">
    <property type="taxonomic scope" value="Bacteria"/>
</dbReference>
<evidence type="ECO:0000313" key="2">
    <source>
        <dbReference type="Proteomes" id="UP000007517"/>
    </source>
</evidence>
<keyword evidence="2" id="KW-1185">Reference proteome</keyword>
<dbReference type="KEGG" id="bsd:BLASA_1224"/>
<dbReference type="AlphaFoldDB" id="H6RWV3"/>
<protein>
    <recommendedName>
        <fullName evidence="3">Nucleotidyltransferase AbiEii toxin of type IV toxin-antitoxin system</fullName>
    </recommendedName>
</protein>
<reference evidence="1 2" key="1">
    <citation type="journal article" date="2012" name="J. Bacteriol.">
        <title>Genome Sequence of Blastococcus saxobsidens DD2, a Stone-Inhabiting Bacterium.</title>
        <authorList>
            <person name="Chouaia B."/>
            <person name="Crotti E."/>
            <person name="Brusetti L."/>
            <person name="Daffonchio D."/>
            <person name="Essoussi I."/>
            <person name="Nouioui I."/>
            <person name="Sbissi I."/>
            <person name="Ghodhbane-Gtari F."/>
            <person name="Gtari M."/>
            <person name="Vacherie B."/>
            <person name="Barbe V."/>
            <person name="Medigue C."/>
            <person name="Gury J."/>
            <person name="Pujic P."/>
            <person name="Normand P."/>
        </authorList>
    </citation>
    <scope>NUCLEOTIDE SEQUENCE [LARGE SCALE GENOMIC DNA]</scope>
    <source>
        <strain evidence="1 2">DD2</strain>
    </source>
</reference>
<reference evidence="2" key="2">
    <citation type="submission" date="2012-02" db="EMBL/GenBank/DDBJ databases">
        <title>Complete genome sequence of Blastococcus saxobsidens strain DD2.</title>
        <authorList>
            <person name="Genoscope."/>
        </authorList>
    </citation>
    <scope>NUCLEOTIDE SEQUENCE [LARGE SCALE GENOMIC DNA]</scope>
    <source>
        <strain evidence="2">DD2</strain>
    </source>
</reference>
<name>H6RWV3_BLASD</name>